<comment type="caution">
    <text evidence="2">The sequence shown here is derived from an EMBL/GenBank/DDBJ whole genome shotgun (WGS) entry which is preliminary data.</text>
</comment>
<dbReference type="Pfam" id="PF12937">
    <property type="entry name" value="F-box-like"/>
    <property type="match status" value="1"/>
</dbReference>
<keyword evidence="3" id="KW-1185">Reference proteome</keyword>
<dbReference type="PANTHER" id="PTHR38926:SF80">
    <property type="entry name" value="F-BOX DOMAIN, LEUCINE-RICH REPEAT DOMAIN SUPERFAMILY"/>
    <property type="match status" value="1"/>
</dbReference>
<evidence type="ECO:0000313" key="3">
    <source>
        <dbReference type="Proteomes" id="UP001172457"/>
    </source>
</evidence>
<proteinExistence type="predicted"/>
<reference evidence="2" key="1">
    <citation type="submission" date="2023-03" db="EMBL/GenBank/DDBJ databases">
        <title>Chromosome-scale reference genome and RAD-based genetic map of yellow starthistle (Centaurea solstitialis) reveal putative structural variation and QTLs associated with invader traits.</title>
        <authorList>
            <person name="Reatini B."/>
            <person name="Cang F.A."/>
            <person name="Jiang Q."/>
            <person name="Mckibben M.T.W."/>
            <person name="Barker M.S."/>
            <person name="Rieseberg L.H."/>
            <person name="Dlugosch K.M."/>
        </authorList>
    </citation>
    <scope>NUCLEOTIDE SEQUENCE</scope>
    <source>
        <strain evidence="2">CAN-66</strain>
        <tissue evidence="2">Leaf</tissue>
    </source>
</reference>
<accession>A0AA38WGY5</accession>
<dbReference type="InterPro" id="IPR001810">
    <property type="entry name" value="F-box_dom"/>
</dbReference>
<dbReference type="InterPro" id="IPR036047">
    <property type="entry name" value="F-box-like_dom_sf"/>
</dbReference>
<organism evidence="2 3">
    <name type="scientific">Centaurea solstitialis</name>
    <name type="common">yellow star-thistle</name>
    <dbReference type="NCBI Taxonomy" id="347529"/>
    <lineage>
        <taxon>Eukaryota</taxon>
        <taxon>Viridiplantae</taxon>
        <taxon>Streptophyta</taxon>
        <taxon>Embryophyta</taxon>
        <taxon>Tracheophyta</taxon>
        <taxon>Spermatophyta</taxon>
        <taxon>Magnoliopsida</taxon>
        <taxon>eudicotyledons</taxon>
        <taxon>Gunneridae</taxon>
        <taxon>Pentapetalae</taxon>
        <taxon>asterids</taxon>
        <taxon>campanulids</taxon>
        <taxon>Asterales</taxon>
        <taxon>Asteraceae</taxon>
        <taxon>Carduoideae</taxon>
        <taxon>Cardueae</taxon>
        <taxon>Centaureinae</taxon>
        <taxon>Centaurea</taxon>
    </lineage>
</organism>
<feature type="domain" description="F-box" evidence="1">
    <location>
        <begin position="11"/>
        <end position="58"/>
    </location>
</feature>
<sequence length="323" mass="36910">MPCTSKSNRGTRNWLDLPSDVTANILSRLGLFDILEIAQKVCNAWCEICKDPVLWRVIHVDYKNLSLKAETFYKQAVDNSQGQLIDITIENYSDDEFLQYVAARSRQLRHLRVASCYGFSCMGGTWIEALKKFPVLAELSLYSAEVSKEFIETAGHYCPMLKTLKLNHGPCPFFEESVEDCDNIAIAIGENLHKLEHLELIGSCMSNIGLGAILDGCDRLKSLDLRGCVNIDLKGAVGKRCLEQIKCVKLPNESLEGCPYIYIIDRDAYSEDSDDHYFDHDDADDEDFFDHDAEYDNFMEHDDEYDEFDGYFRELLTSMDMFE</sequence>
<evidence type="ECO:0000313" key="2">
    <source>
        <dbReference type="EMBL" id="KAJ9560432.1"/>
    </source>
</evidence>
<dbReference type="InterPro" id="IPR032675">
    <property type="entry name" value="LRR_dom_sf"/>
</dbReference>
<dbReference type="Proteomes" id="UP001172457">
    <property type="component" value="Chromosome 2"/>
</dbReference>
<dbReference type="PROSITE" id="PS50181">
    <property type="entry name" value="FBOX"/>
    <property type="match status" value="1"/>
</dbReference>
<dbReference type="AlphaFoldDB" id="A0AA38WGY5"/>
<dbReference type="EMBL" id="JARYMX010000002">
    <property type="protein sequence ID" value="KAJ9560432.1"/>
    <property type="molecule type" value="Genomic_DNA"/>
</dbReference>
<dbReference type="Gene3D" id="3.80.10.10">
    <property type="entry name" value="Ribonuclease Inhibitor"/>
    <property type="match status" value="1"/>
</dbReference>
<protein>
    <recommendedName>
        <fullName evidence="1">F-box domain-containing protein</fullName>
    </recommendedName>
</protein>
<gene>
    <name evidence="2" type="ORF">OSB04_005592</name>
</gene>
<dbReference type="SUPFAM" id="SSF81383">
    <property type="entry name" value="F-box domain"/>
    <property type="match status" value="1"/>
</dbReference>
<dbReference type="PANTHER" id="PTHR38926">
    <property type="entry name" value="F-BOX DOMAIN CONTAINING PROTEIN, EXPRESSED"/>
    <property type="match status" value="1"/>
</dbReference>
<name>A0AA38WGY5_9ASTR</name>
<dbReference type="CDD" id="cd22164">
    <property type="entry name" value="F-box_AtSKIP19-like"/>
    <property type="match status" value="1"/>
</dbReference>
<dbReference type="SUPFAM" id="SSF52047">
    <property type="entry name" value="RNI-like"/>
    <property type="match status" value="1"/>
</dbReference>
<evidence type="ECO:0000259" key="1">
    <source>
        <dbReference type="PROSITE" id="PS50181"/>
    </source>
</evidence>